<dbReference type="Proteomes" id="UP000322214">
    <property type="component" value="Chromosome"/>
</dbReference>
<dbReference type="AlphaFoldDB" id="A0A5B9PF49"/>
<dbReference type="Pfam" id="PF01370">
    <property type="entry name" value="Epimerase"/>
    <property type="match status" value="1"/>
</dbReference>
<dbReference type="EMBL" id="CP042912">
    <property type="protein sequence ID" value="QEG24169.1"/>
    <property type="molecule type" value="Genomic_DNA"/>
</dbReference>
<dbReference type="InterPro" id="IPR013549">
    <property type="entry name" value="DUF1731"/>
</dbReference>
<accession>A0A5B9PF49</accession>
<organism evidence="4 5">
    <name type="scientific">Mariniblastus fucicola</name>
    <dbReference type="NCBI Taxonomy" id="980251"/>
    <lineage>
        <taxon>Bacteria</taxon>
        <taxon>Pseudomonadati</taxon>
        <taxon>Planctomycetota</taxon>
        <taxon>Planctomycetia</taxon>
        <taxon>Pirellulales</taxon>
        <taxon>Pirellulaceae</taxon>
        <taxon>Mariniblastus</taxon>
    </lineage>
</organism>
<feature type="domain" description="DUF1731" evidence="3">
    <location>
        <begin position="282"/>
        <end position="322"/>
    </location>
</feature>
<dbReference type="Pfam" id="PF08338">
    <property type="entry name" value="DUF1731"/>
    <property type="match status" value="1"/>
</dbReference>
<dbReference type="Gene3D" id="3.40.50.720">
    <property type="entry name" value="NAD(P)-binding Rossmann-like Domain"/>
    <property type="match status" value="1"/>
</dbReference>
<name>A0A5B9PF49_9BACT</name>
<dbReference type="KEGG" id="mff:MFFC18_40850"/>
<evidence type="ECO:0000259" key="2">
    <source>
        <dbReference type="Pfam" id="PF01370"/>
    </source>
</evidence>
<dbReference type="InterPro" id="IPR001509">
    <property type="entry name" value="Epimerase_deHydtase"/>
</dbReference>
<keyword evidence="5" id="KW-1185">Reference proteome</keyword>
<comment type="similarity">
    <text evidence="1">Belongs to the NAD(P)-dependent epimerase/dehydratase family. SDR39U1 subfamily.</text>
</comment>
<dbReference type="PANTHER" id="PTHR11092:SF0">
    <property type="entry name" value="EPIMERASE FAMILY PROTEIN SDR39U1"/>
    <property type="match status" value="1"/>
</dbReference>
<dbReference type="InterPro" id="IPR010099">
    <property type="entry name" value="SDR39U1"/>
</dbReference>
<proteinExistence type="inferred from homology"/>
<evidence type="ECO:0000313" key="4">
    <source>
        <dbReference type="EMBL" id="QEG24169.1"/>
    </source>
</evidence>
<evidence type="ECO:0000313" key="5">
    <source>
        <dbReference type="Proteomes" id="UP000322214"/>
    </source>
</evidence>
<dbReference type="InterPro" id="IPR036291">
    <property type="entry name" value="NAD(P)-bd_dom_sf"/>
</dbReference>
<feature type="domain" description="NAD-dependent epimerase/dehydratase" evidence="2">
    <location>
        <begin position="20"/>
        <end position="238"/>
    </location>
</feature>
<sequence>MAWTSKSLLSRNYESPVMKIVIPGGSGQVGQLLERAFKSSGDEVVVLGRNAADESMRWDGIGLGSWTRHVDGADVVINLAGRTVNCRYTEENLLEMKDSRVDSTRVIGRAIANSVSPPKVWLQMSTATIYSHRFDAANDEATGIIGGNEKDTPAYWARSIEIAKAWELELEKASVPQTRKVAMRTAMVMSPDKDGVFDVLCGLTQRWLGGRIGSGKQFVSWIHGQDFVNAVRFLIENESLSGPVNLAAPNPLPQAQFQSELRKALGVGFGLPAMKWMAEIGAVFMRTDTELILKSRRVIPGRLLESGFGFQFEDWRSAVAELESRR</sequence>
<evidence type="ECO:0000256" key="1">
    <source>
        <dbReference type="ARBA" id="ARBA00009353"/>
    </source>
</evidence>
<dbReference type="PANTHER" id="PTHR11092">
    <property type="entry name" value="SUGAR NUCLEOTIDE EPIMERASE RELATED"/>
    <property type="match status" value="1"/>
</dbReference>
<evidence type="ECO:0000259" key="3">
    <source>
        <dbReference type="Pfam" id="PF08338"/>
    </source>
</evidence>
<dbReference type="NCBIfam" id="TIGR01777">
    <property type="entry name" value="yfcH"/>
    <property type="match status" value="1"/>
</dbReference>
<dbReference type="STRING" id="980251.GCA_001642875_00661"/>
<protein>
    <submittedName>
        <fullName evidence="4">Epimerase family protein</fullName>
    </submittedName>
</protein>
<dbReference type="SUPFAM" id="SSF51735">
    <property type="entry name" value="NAD(P)-binding Rossmann-fold domains"/>
    <property type="match status" value="1"/>
</dbReference>
<reference evidence="4 5" key="1">
    <citation type="submission" date="2019-08" db="EMBL/GenBank/DDBJ databases">
        <title>Deep-cultivation of Planctomycetes and their phenomic and genomic characterization uncovers novel biology.</title>
        <authorList>
            <person name="Wiegand S."/>
            <person name="Jogler M."/>
            <person name="Boedeker C."/>
            <person name="Pinto D."/>
            <person name="Vollmers J."/>
            <person name="Rivas-Marin E."/>
            <person name="Kohn T."/>
            <person name="Peeters S.H."/>
            <person name="Heuer A."/>
            <person name="Rast P."/>
            <person name="Oberbeckmann S."/>
            <person name="Bunk B."/>
            <person name="Jeske O."/>
            <person name="Meyerdierks A."/>
            <person name="Storesund J.E."/>
            <person name="Kallscheuer N."/>
            <person name="Luecker S."/>
            <person name="Lage O.M."/>
            <person name="Pohl T."/>
            <person name="Merkel B.J."/>
            <person name="Hornburger P."/>
            <person name="Mueller R.-W."/>
            <person name="Bruemmer F."/>
            <person name="Labrenz M."/>
            <person name="Spormann A.M."/>
            <person name="Op den Camp H."/>
            <person name="Overmann J."/>
            <person name="Amann R."/>
            <person name="Jetten M.S.M."/>
            <person name="Mascher T."/>
            <person name="Medema M.H."/>
            <person name="Devos D.P."/>
            <person name="Kaster A.-K."/>
            <person name="Ovreas L."/>
            <person name="Rohde M."/>
            <person name="Galperin M.Y."/>
            <person name="Jogler C."/>
        </authorList>
    </citation>
    <scope>NUCLEOTIDE SEQUENCE [LARGE SCALE GENOMIC DNA]</scope>
    <source>
        <strain evidence="4 5">FC18</strain>
    </source>
</reference>
<gene>
    <name evidence="4" type="ORF">MFFC18_40850</name>
</gene>